<feature type="non-terminal residue" evidence="1">
    <location>
        <position position="58"/>
    </location>
</feature>
<keyword evidence="2" id="KW-1185">Reference proteome</keyword>
<proteinExistence type="predicted"/>
<gene>
    <name evidence="1" type="ORF">KI387_029806</name>
</gene>
<reference evidence="1 2" key="1">
    <citation type="journal article" date="2021" name="Nat. Plants">
        <title>The Taxus genome provides insights into paclitaxel biosynthesis.</title>
        <authorList>
            <person name="Xiong X."/>
            <person name="Gou J."/>
            <person name="Liao Q."/>
            <person name="Li Y."/>
            <person name="Zhou Q."/>
            <person name="Bi G."/>
            <person name="Li C."/>
            <person name="Du R."/>
            <person name="Wang X."/>
            <person name="Sun T."/>
            <person name="Guo L."/>
            <person name="Liang H."/>
            <person name="Lu P."/>
            <person name="Wu Y."/>
            <person name="Zhang Z."/>
            <person name="Ro D.K."/>
            <person name="Shang Y."/>
            <person name="Huang S."/>
            <person name="Yan J."/>
        </authorList>
    </citation>
    <scope>NUCLEOTIDE SEQUENCE [LARGE SCALE GENOMIC DNA]</scope>
    <source>
        <strain evidence="1">Ta-2019</strain>
    </source>
</reference>
<sequence>IFAALVKPITQNVKEEHGFQVDSRRKRRVLKQSKKPSLKHQGLINLDFSKDFILYAFG</sequence>
<dbReference type="AlphaFoldDB" id="A0AA38CKX2"/>
<protein>
    <submittedName>
        <fullName evidence="1">Uncharacterized protein</fullName>
    </submittedName>
</protein>
<dbReference type="EMBL" id="JAHRHJ020000010">
    <property type="protein sequence ID" value="KAH9298124.1"/>
    <property type="molecule type" value="Genomic_DNA"/>
</dbReference>
<name>A0AA38CKX2_TAXCH</name>
<dbReference type="Proteomes" id="UP000824469">
    <property type="component" value="Unassembled WGS sequence"/>
</dbReference>
<organism evidence="1 2">
    <name type="scientific">Taxus chinensis</name>
    <name type="common">Chinese yew</name>
    <name type="synonym">Taxus wallichiana var. chinensis</name>
    <dbReference type="NCBI Taxonomy" id="29808"/>
    <lineage>
        <taxon>Eukaryota</taxon>
        <taxon>Viridiplantae</taxon>
        <taxon>Streptophyta</taxon>
        <taxon>Embryophyta</taxon>
        <taxon>Tracheophyta</taxon>
        <taxon>Spermatophyta</taxon>
        <taxon>Pinopsida</taxon>
        <taxon>Pinidae</taxon>
        <taxon>Conifers II</taxon>
        <taxon>Cupressales</taxon>
        <taxon>Taxaceae</taxon>
        <taxon>Taxus</taxon>
    </lineage>
</organism>
<evidence type="ECO:0000313" key="1">
    <source>
        <dbReference type="EMBL" id="KAH9298124.1"/>
    </source>
</evidence>
<comment type="caution">
    <text evidence="1">The sequence shown here is derived from an EMBL/GenBank/DDBJ whole genome shotgun (WGS) entry which is preliminary data.</text>
</comment>
<evidence type="ECO:0000313" key="2">
    <source>
        <dbReference type="Proteomes" id="UP000824469"/>
    </source>
</evidence>
<feature type="non-terminal residue" evidence="1">
    <location>
        <position position="1"/>
    </location>
</feature>
<accession>A0AA38CKX2</accession>